<organism evidence="2 3">
    <name type="scientific">Micromonas commoda (strain RCC299 / NOUM17 / CCMP2709)</name>
    <name type="common">Picoplanktonic green alga</name>
    <dbReference type="NCBI Taxonomy" id="296587"/>
    <lineage>
        <taxon>Eukaryota</taxon>
        <taxon>Viridiplantae</taxon>
        <taxon>Chlorophyta</taxon>
        <taxon>Mamiellophyceae</taxon>
        <taxon>Mamiellales</taxon>
        <taxon>Mamiellaceae</taxon>
        <taxon>Micromonas</taxon>
    </lineage>
</organism>
<accession>C1EDZ6</accession>
<evidence type="ECO:0000313" key="2">
    <source>
        <dbReference type="EMBL" id="ACO66451.1"/>
    </source>
</evidence>
<dbReference type="InParanoid" id="C1EDZ6"/>
<dbReference type="KEGG" id="mis:MICPUN_62445"/>
<protein>
    <submittedName>
        <fullName evidence="2">Uncharacterized protein</fullName>
    </submittedName>
</protein>
<dbReference type="GeneID" id="8247307"/>
<evidence type="ECO:0000256" key="1">
    <source>
        <dbReference type="SAM" id="MobiDB-lite"/>
    </source>
</evidence>
<reference evidence="2 3" key="1">
    <citation type="journal article" date="2009" name="Science">
        <title>Green evolution and dynamic adaptations revealed by genomes of the marine picoeukaryotes Micromonas.</title>
        <authorList>
            <person name="Worden A.Z."/>
            <person name="Lee J.H."/>
            <person name="Mock T."/>
            <person name="Rouze P."/>
            <person name="Simmons M.P."/>
            <person name="Aerts A.L."/>
            <person name="Allen A.E."/>
            <person name="Cuvelier M.L."/>
            <person name="Derelle E."/>
            <person name="Everett M.V."/>
            <person name="Foulon E."/>
            <person name="Grimwood J."/>
            <person name="Gundlach H."/>
            <person name="Henrissat B."/>
            <person name="Napoli C."/>
            <person name="McDonald S.M."/>
            <person name="Parker M.S."/>
            <person name="Rombauts S."/>
            <person name="Salamov A."/>
            <person name="Von Dassow P."/>
            <person name="Badger J.H."/>
            <person name="Coutinho P.M."/>
            <person name="Demir E."/>
            <person name="Dubchak I."/>
            <person name="Gentemann C."/>
            <person name="Eikrem W."/>
            <person name="Gready J.E."/>
            <person name="John U."/>
            <person name="Lanier W."/>
            <person name="Lindquist E.A."/>
            <person name="Lucas S."/>
            <person name="Mayer K.F."/>
            <person name="Moreau H."/>
            <person name="Not F."/>
            <person name="Otillar R."/>
            <person name="Panaud O."/>
            <person name="Pangilinan J."/>
            <person name="Paulsen I."/>
            <person name="Piegu B."/>
            <person name="Poliakov A."/>
            <person name="Robbens S."/>
            <person name="Schmutz J."/>
            <person name="Toulza E."/>
            <person name="Wyss T."/>
            <person name="Zelensky A."/>
            <person name="Zhou K."/>
            <person name="Armbrust E.V."/>
            <person name="Bhattacharya D."/>
            <person name="Goodenough U.W."/>
            <person name="Van de Peer Y."/>
            <person name="Grigoriev I.V."/>
        </authorList>
    </citation>
    <scope>NUCLEOTIDE SEQUENCE [LARGE SCALE GENOMIC DNA]</scope>
    <source>
        <strain evidence="3">RCC299 / NOUM17</strain>
    </source>
</reference>
<feature type="region of interest" description="Disordered" evidence="1">
    <location>
        <begin position="1"/>
        <end position="81"/>
    </location>
</feature>
<feature type="region of interest" description="Disordered" evidence="1">
    <location>
        <begin position="240"/>
        <end position="272"/>
    </location>
</feature>
<feature type="compositionally biased region" description="Basic and acidic residues" evidence="1">
    <location>
        <begin position="65"/>
        <end position="81"/>
    </location>
</feature>
<feature type="compositionally biased region" description="Polar residues" evidence="1">
    <location>
        <begin position="46"/>
        <end position="55"/>
    </location>
</feature>
<dbReference type="AlphaFoldDB" id="C1EDZ6"/>
<sequence>MDRNSVVAGKKVSRARREKSSQVTAERSAGLKRSADGPTRPATATAGFTDSTITSPAKKIRSKRDKQARASPRRNDVKDENAKKLNDKLNSKLNTVTNGRVAKKKARRVRFKTAPGAPINSTQKIIHHYNNRRRNRVVPASSLASPRLSRHAAAVAVERLLEGQIDVYGTHLPVRRSARLTPSRASSPARSMIFSPMRGECEATPGREEWYADNLPAEVFAVAGGGTQRREEEYDEWVDGAAATPTPRPEYLTSPRVQWTPRSPAPHRGAVA</sequence>
<dbReference type="RefSeq" id="XP_002505193.1">
    <property type="nucleotide sequence ID" value="XM_002505147.1"/>
</dbReference>
<name>C1EDZ6_MICCC</name>
<dbReference type="EMBL" id="CP001330">
    <property type="protein sequence ID" value="ACO66451.1"/>
    <property type="molecule type" value="Genomic_DNA"/>
</dbReference>
<keyword evidence="3" id="KW-1185">Reference proteome</keyword>
<proteinExistence type="predicted"/>
<gene>
    <name evidence="2" type="ORF">MICPUN_62445</name>
</gene>
<evidence type="ECO:0000313" key="3">
    <source>
        <dbReference type="Proteomes" id="UP000002009"/>
    </source>
</evidence>
<dbReference type="Proteomes" id="UP000002009">
    <property type="component" value="Chromosome 11"/>
</dbReference>